<dbReference type="PANTHER" id="PTHR19871">
    <property type="entry name" value="BETA TRANSDUCIN-RELATED PROTEIN"/>
    <property type="match status" value="1"/>
</dbReference>
<dbReference type="InterPro" id="IPR052752">
    <property type="entry name" value="NACHT-WD_repeat"/>
</dbReference>
<evidence type="ECO:0008006" key="3">
    <source>
        <dbReference type="Google" id="ProtNLM"/>
    </source>
</evidence>
<protein>
    <recommendedName>
        <fullName evidence="3">NACHT domain-containing protein</fullName>
    </recommendedName>
</protein>
<dbReference type="GeneID" id="20236377"/>
<sequence length="384" mass="43839">MIQGYMNDSQNEPLIVHGESGSGKTSIMAMAVKNAWSTEVHRNTILILLKVFRFLGTTPDSSNIGSLLLSVINQIRTVYNQDPVKSGLVRLLLNGFVVAKQKYEDDTDICSICDALQLSQKALQYNPQELSSVAGKTSTYSGSREIVIRFLNNFCKSFQFICDFLCIHNLEGTRHLIANSESVIVYNAKTLQIEKSFEGLLPWKAGKGIQVFPSKREKVHQILCDEEYINHYKGLFLHDIIETKLLDKTTLLSLHYHELVRVFNFETGKYPNTCLYPYKGTLLKRLFGHTIQMSVNKKSIFFITYANDEQTENAIRVWDKETYDCLASYCMDFEVNGGKNDKYKPHEPLDRYEKLLYHTDVIYEIIIPYADAGAPNDDDDDDST</sequence>
<dbReference type="RefSeq" id="XP_009062166.1">
    <property type="nucleotide sequence ID" value="XM_009063918.1"/>
</dbReference>
<dbReference type="Proteomes" id="UP000030746">
    <property type="component" value="Unassembled WGS sequence"/>
</dbReference>
<organism evidence="1 2">
    <name type="scientific">Lottia gigantea</name>
    <name type="common">Giant owl limpet</name>
    <dbReference type="NCBI Taxonomy" id="225164"/>
    <lineage>
        <taxon>Eukaryota</taxon>
        <taxon>Metazoa</taxon>
        <taxon>Spiralia</taxon>
        <taxon>Lophotrochozoa</taxon>
        <taxon>Mollusca</taxon>
        <taxon>Gastropoda</taxon>
        <taxon>Patellogastropoda</taxon>
        <taxon>Lottioidea</taxon>
        <taxon>Lottiidae</taxon>
        <taxon>Lottia</taxon>
    </lineage>
</organism>
<dbReference type="KEGG" id="lgi:LOTGIDRAFT_154722"/>
<dbReference type="PANTHER" id="PTHR19871:SF14">
    <property type="entry name" value="DUF4062 DOMAIN-CONTAINING PROTEIN"/>
    <property type="match status" value="1"/>
</dbReference>
<accession>V4BED5</accession>
<reference evidence="1 2" key="1">
    <citation type="journal article" date="2013" name="Nature">
        <title>Insights into bilaterian evolution from three spiralian genomes.</title>
        <authorList>
            <person name="Simakov O."/>
            <person name="Marletaz F."/>
            <person name="Cho S.J."/>
            <person name="Edsinger-Gonzales E."/>
            <person name="Havlak P."/>
            <person name="Hellsten U."/>
            <person name="Kuo D.H."/>
            <person name="Larsson T."/>
            <person name="Lv J."/>
            <person name="Arendt D."/>
            <person name="Savage R."/>
            <person name="Osoegawa K."/>
            <person name="de Jong P."/>
            <person name="Grimwood J."/>
            <person name="Chapman J.A."/>
            <person name="Shapiro H."/>
            <person name="Aerts A."/>
            <person name="Otillar R.P."/>
            <person name="Terry A.Y."/>
            <person name="Boore J.L."/>
            <person name="Grigoriev I.V."/>
            <person name="Lindberg D.R."/>
            <person name="Seaver E.C."/>
            <person name="Weisblat D.A."/>
            <person name="Putnam N.H."/>
            <person name="Rokhsar D.S."/>
        </authorList>
    </citation>
    <scope>NUCLEOTIDE SEQUENCE [LARGE SCALE GENOMIC DNA]</scope>
</reference>
<evidence type="ECO:0000313" key="1">
    <source>
        <dbReference type="EMBL" id="ESO87219.1"/>
    </source>
</evidence>
<dbReference type="HOGENOM" id="CLU_720221_0_0_1"/>
<gene>
    <name evidence="1" type="ORF">LOTGIDRAFT_154722</name>
</gene>
<proteinExistence type="predicted"/>
<dbReference type="EMBL" id="KB202953">
    <property type="protein sequence ID" value="ESO87219.1"/>
    <property type="molecule type" value="Genomic_DNA"/>
</dbReference>
<evidence type="ECO:0000313" key="2">
    <source>
        <dbReference type="Proteomes" id="UP000030746"/>
    </source>
</evidence>
<dbReference type="STRING" id="225164.V4BED5"/>
<dbReference type="CTD" id="20236377"/>
<dbReference type="AlphaFoldDB" id="V4BED5"/>
<name>V4BED5_LOTGI</name>
<dbReference type="OrthoDB" id="2325716at2759"/>
<keyword evidence="2" id="KW-1185">Reference proteome</keyword>